<dbReference type="InterPro" id="IPR051013">
    <property type="entry name" value="MBL_superfamily_lactonases"/>
</dbReference>
<keyword evidence="2" id="KW-0479">Metal-binding</keyword>
<dbReference type="InterPro" id="IPR001279">
    <property type="entry name" value="Metallo-B-lactamas"/>
</dbReference>
<evidence type="ECO:0000313" key="7">
    <source>
        <dbReference type="Proteomes" id="UP000640489"/>
    </source>
</evidence>
<dbReference type="SMART" id="SM00849">
    <property type="entry name" value="Lactamase_B"/>
    <property type="match status" value="1"/>
</dbReference>
<organism evidence="6 7">
    <name type="scientific">Nocardioides islandensis</name>
    <dbReference type="NCBI Taxonomy" id="433663"/>
    <lineage>
        <taxon>Bacteria</taxon>
        <taxon>Bacillati</taxon>
        <taxon>Actinomycetota</taxon>
        <taxon>Actinomycetes</taxon>
        <taxon>Propionibacteriales</taxon>
        <taxon>Nocardioidaceae</taxon>
        <taxon>Nocardioides</taxon>
    </lineage>
</organism>
<keyword evidence="4" id="KW-0862">Zinc</keyword>
<dbReference type="AlphaFoldDB" id="A0A930V8U9"/>
<sequence length="267" mass="29368">MTVTAVHHLNCGTMSLVATIGERLAPRRIVAHCLLVERDAGLVLVDTGFGMGDVRNPKRLTPSSRMLLRPRLVEEETAVAQVRALGHDPADVTDVVLTHMDFDHVGGLGDFPQATVHVYAAELDAATHPRLRERARYIEAMWAHGPRWRPLSEAGDDWNGLTSVTALDDDVLLLPLHGHTRGHCGVAVRRPAGEGGWLLHAGDCYFDAREAHEPPACAPGLALFQRMMATDHRKRIANLERVRELRSAHTGDVDVFCAHAAADFDRF</sequence>
<reference evidence="6" key="1">
    <citation type="submission" date="2020-11" db="EMBL/GenBank/DDBJ databases">
        <title>Nocardioides sp. nov., isolated from Soil of Cynanchum wilfordii Hemsley rhizosphere.</title>
        <authorList>
            <person name="Lee J.-S."/>
            <person name="Suh M.K."/>
            <person name="Kim J.-S."/>
        </authorList>
    </citation>
    <scope>NUCLEOTIDE SEQUENCE</scope>
    <source>
        <strain evidence="6">KCTC 19275</strain>
    </source>
</reference>
<evidence type="ECO:0000259" key="5">
    <source>
        <dbReference type="SMART" id="SM00849"/>
    </source>
</evidence>
<dbReference type="Pfam" id="PF00753">
    <property type="entry name" value="Lactamase_B"/>
    <property type="match status" value="1"/>
</dbReference>
<dbReference type="CDD" id="cd07742">
    <property type="entry name" value="metallo-hydrolase-like_MBL-fold"/>
    <property type="match status" value="1"/>
</dbReference>
<evidence type="ECO:0000256" key="2">
    <source>
        <dbReference type="ARBA" id="ARBA00022723"/>
    </source>
</evidence>
<evidence type="ECO:0000313" key="6">
    <source>
        <dbReference type="EMBL" id="MBF4762033.1"/>
    </source>
</evidence>
<proteinExistence type="inferred from homology"/>
<name>A0A930V8U9_9ACTN</name>
<dbReference type="GO" id="GO:0046872">
    <property type="term" value="F:metal ion binding"/>
    <property type="evidence" value="ECO:0007669"/>
    <property type="project" value="UniProtKB-KW"/>
</dbReference>
<keyword evidence="7" id="KW-1185">Reference proteome</keyword>
<dbReference type="SUPFAM" id="SSF56281">
    <property type="entry name" value="Metallo-hydrolase/oxidoreductase"/>
    <property type="match status" value="1"/>
</dbReference>
<dbReference type="Gene3D" id="3.60.15.10">
    <property type="entry name" value="Ribonuclease Z/Hydroxyacylglutathione hydrolase-like"/>
    <property type="match status" value="1"/>
</dbReference>
<gene>
    <name evidence="6" type="ORF">ISU07_02745</name>
</gene>
<dbReference type="PANTHER" id="PTHR42978">
    <property type="entry name" value="QUORUM-QUENCHING LACTONASE YTNP-RELATED-RELATED"/>
    <property type="match status" value="1"/>
</dbReference>
<dbReference type="Proteomes" id="UP000640489">
    <property type="component" value="Unassembled WGS sequence"/>
</dbReference>
<comment type="caution">
    <text evidence="6">The sequence shown here is derived from an EMBL/GenBank/DDBJ whole genome shotgun (WGS) entry which is preliminary data.</text>
</comment>
<feature type="domain" description="Metallo-beta-lactamase" evidence="5">
    <location>
        <begin position="30"/>
        <end position="259"/>
    </location>
</feature>
<evidence type="ECO:0000256" key="4">
    <source>
        <dbReference type="ARBA" id="ARBA00022833"/>
    </source>
</evidence>
<evidence type="ECO:0000256" key="1">
    <source>
        <dbReference type="ARBA" id="ARBA00007749"/>
    </source>
</evidence>
<accession>A0A930V8U9</accession>
<dbReference type="RefSeq" id="WP_194705193.1">
    <property type="nucleotide sequence ID" value="NZ_JADKPN010000001.1"/>
</dbReference>
<comment type="similarity">
    <text evidence="1">Belongs to the metallo-beta-lactamase superfamily.</text>
</comment>
<evidence type="ECO:0000256" key="3">
    <source>
        <dbReference type="ARBA" id="ARBA00022801"/>
    </source>
</evidence>
<dbReference type="InterPro" id="IPR036866">
    <property type="entry name" value="RibonucZ/Hydroxyglut_hydro"/>
</dbReference>
<dbReference type="EMBL" id="JADKPN010000001">
    <property type="protein sequence ID" value="MBF4762033.1"/>
    <property type="molecule type" value="Genomic_DNA"/>
</dbReference>
<dbReference type="PANTHER" id="PTHR42978:SF3">
    <property type="entry name" value="BLR3078 PROTEIN"/>
    <property type="match status" value="1"/>
</dbReference>
<keyword evidence="3" id="KW-0378">Hydrolase</keyword>
<dbReference type="GO" id="GO:0016787">
    <property type="term" value="F:hydrolase activity"/>
    <property type="evidence" value="ECO:0007669"/>
    <property type="project" value="UniProtKB-KW"/>
</dbReference>
<protein>
    <submittedName>
        <fullName evidence="6">MBL fold metallo-hydrolase</fullName>
    </submittedName>
</protein>